<gene>
    <name evidence="3" type="ORF">MiAbB_04674</name>
</gene>
<name>A0A402DKG7_MICAE</name>
<feature type="region of interest" description="Disordered" evidence="1">
    <location>
        <begin position="78"/>
        <end position="123"/>
    </location>
</feature>
<proteinExistence type="predicted"/>
<evidence type="ECO:0000256" key="1">
    <source>
        <dbReference type="SAM" id="MobiDB-lite"/>
    </source>
</evidence>
<dbReference type="InterPro" id="IPR001229">
    <property type="entry name" value="Jacalin-like_lectin_dom"/>
</dbReference>
<accession>A0A402DKG7</accession>
<feature type="domain" description="Jacalin-type lectin" evidence="2">
    <location>
        <begin position="1"/>
        <end position="72"/>
    </location>
</feature>
<evidence type="ECO:0000259" key="2">
    <source>
        <dbReference type="PROSITE" id="PS51752"/>
    </source>
</evidence>
<dbReference type="PROSITE" id="PS51752">
    <property type="entry name" value="JACALIN_LECTIN"/>
    <property type="match status" value="1"/>
</dbReference>
<dbReference type="Gene3D" id="2.100.10.30">
    <property type="entry name" value="Jacalin-like lectin domain"/>
    <property type="match status" value="1"/>
</dbReference>
<protein>
    <recommendedName>
        <fullName evidence="2">Jacalin-type lectin domain-containing protein</fullName>
    </recommendedName>
</protein>
<dbReference type="InterPro" id="IPR036404">
    <property type="entry name" value="Jacalin-like_lectin_dom_sf"/>
</dbReference>
<evidence type="ECO:0000313" key="4">
    <source>
        <dbReference type="Proteomes" id="UP000289660"/>
    </source>
</evidence>
<sequence length="164" mass="18099">MSAPGRLKQEIVTIQFETKKGVKSPVFGGKHGKQEVDPFVLEAPEGQEIIGFFGSYGGGQNLLVRLGIYCQTVTTLAKLEPSNPQTPSNNEEVTPKEQSSSIKPETLTPSEPSNPQTPSNNEEVTPKGLFWIWWVKCTLRYSPAGERVEGTTKTQRTQRLIDPV</sequence>
<dbReference type="AlphaFoldDB" id="A0A402DKG7"/>
<evidence type="ECO:0000313" key="3">
    <source>
        <dbReference type="EMBL" id="GCE62724.1"/>
    </source>
</evidence>
<dbReference type="SUPFAM" id="SSF51101">
    <property type="entry name" value="Mannose-binding lectins"/>
    <property type="match status" value="1"/>
</dbReference>
<dbReference type="EMBL" id="BIFY01000176">
    <property type="protein sequence ID" value="GCE62724.1"/>
    <property type="molecule type" value="Genomic_DNA"/>
</dbReference>
<dbReference type="Pfam" id="PF01419">
    <property type="entry name" value="Jacalin"/>
    <property type="match status" value="1"/>
</dbReference>
<dbReference type="Proteomes" id="UP000289660">
    <property type="component" value="Unassembled WGS sequence"/>
</dbReference>
<comment type="caution">
    <text evidence="3">The sequence shown here is derived from an EMBL/GenBank/DDBJ whole genome shotgun (WGS) entry which is preliminary data.</text>
</comment>
<feature type="compositionally biased region" description="Polar residues" evidence="1">
    <location>
        <begin position="82"/>
        <end position="123"/>
    </location>
</feature>
<organism evidence="3 4">
    <name type="scientific">Microcystis aeruginosa NIES-4285</name>
    <dbReference type="NCBI Taxonomy" id="2497681"/>
    <lineage>
        <taxon>Bacteria</taxon>
        <taxon>Bacillati</taxon>
        <taxon>Cyanobacteriota</taxon>
        <taxon>Cyanophyceae</taxon>
        <taxon>Oscillatoriophycideae</taxon>
        <taxon>Chroococcales</taxon>
        <taxon>Microcystaceae</taxon>
        <taxon>Microcystis</taxon>
    </lineage>
</organism>
<reference evidence="4" key="1">
    <citation type="submission" date="2018-12" db="EMBL/GenBank/DDBJ databases">
        <title>Genome sequence of Microcystis aeruginosa NIES-4285.</title>
        <authorList>
            <person name="Tanabe Y."/>
        </authorList>
    </citation>
    <scope>NUCLEOTIDE SEQUENCE [LARGE SCALE GENOMIC DNA]</scope>
    <source>
        <strain evidence="4">NIES-4285</strain>
    </source>
</reference>